<evidence type="ECO:0000313" key="2">
    <source>
        <dbReference type="EMBL" id="RVT71385.1"/>
    </source>
</evidence>
<dbReference type="Proteomes" id="UP000285211">
    <property type="component" value="Unassembled WGS sequence"/>
</dbReference>
<name>A0A437KL50_9FLAO</name>
<evidence type="ECO:0000313" key="3">
    <source>
        <dbReference type="Proteomes" id="UP000285211"/>
    </source>
</evidence>
<keyword evidence="3" id="KW-1185">Reference proteome</keyword>
<feature type="transmembrane region" description="Helical" evidence="1">
    <location>
        <begin position="12"/>
        <end position="32"/>
    </location>
</feature>
<comment type="caution">
    <text evidence="2">The sequence shown here is derived from an EMBL/GenBank/DDBJ whole genome shotgun (WGS) entry which is preliminary data.</text>
</comment>
<accession>A0A437KL50</accession>
<proteinExistence type="predicted"/>
<protein>
    <submittedName>
        <fullName evidence="2">Uncharacterized protein</fullName>
    </submittedName>
</protein>
<dbReference type="OrthoDB" id="1346675at2"/>
<reference evidence="2 3" key="1">
    <citation type="submission" date="2019-01" db="EMBL/GenBank/DDBJ databases">
        <authorList>
            <person name="Chen W.-M."/>
        </authorList>
    </citation>
    <scope>NUCLEOTIDE SEQUENCE [LARGE SCALE GENOMIC DNA]</scope>
    <source>
        <strain evidence="2 3">BBQ-12</strain>
    </source>
</reference>
<evidence type="ECO:0000256" key="1">
    <source>
        <dbReference type="SAM" id="Phobius"/>
    </source>
</evidence>
<dbReference type="RefSeq" id="WP_128197672.1">
    <property type="nucleotide sequence ID" value="NZ_SACJ01000016.1"/>
</dbReference>
<organism evidence="2 3">
    <name type="scientific">Flavobacterium sufflavum</name>
    <dbReference type="NCBI Taxonomy" id="1921138"/>
    <lineage>
        <taxon>Bacteria</taxon>
        <taxon>Pseudomonadati</taxon>
        <taxon>Bacteroidota</taxon>
        <taxon>Flavobacteriia</taxon>
        <taxon>Flavobacteriales</taxon>
        <taxon>Flavobacteriaceae</taxon>
        <taxon>Flavobacterium</taxon>
    </lineage>
</organism>
<dbReference type="EMBL" id="SACJ01000016">
    <property type="protein sequence ID" value="RVT71385.1"/>
    <property type="molecule type" value="Genomic_DNA"/>
</dbReference>
<keyword evidence="1" id="KW-1133">Transmembrane helix</keyword>
<keyword evidence="1" id="KW-0472">Membrane</keyword>
<sequence length="199" mass="23399">MNFPLVIHQKPTILEIFFITIILAITFIPFAYGIKTKQPVFCLSMIVGIICLKLYNIATKGKFTLPKIIQKTISISFSQDNIEINENQNSTVHNWSDLQEIEIDIFAYRGRVYGHDENHHSKSYDGIENTIKFIKNGQKFKYRFYIENVDQFKSLKEQFHKTILPQLEQYQNLKEVGYLKSQLNFARNYNSLNNDVDYL</sequence>
<feature type="transmembrane region" description="Helical" evidence="1">
    <location>
        <begin position="38"/>
        <end position="58"/>
    </location>
</feature>
<gene>
    <name evidence="2" type="ORF">EOD40_17245</name>
</gene>
<keyword evidence="1" id="KW-0812">Transmembrane</keyword>
<dbReference type="AlphaFoldDB" id="A0A437KL50"/>